<evidence type="ECO:0000256" key="5">
    <source>
        <dbReference type="ARBA" id="ARBA00022729"/>
    </source>
</evidence>
<evidence type="ECO:0000256" key="12">
    <source>
        <dbReference type="PROSITE-ProRule" id="PRU10059"/>
    </source>
</evidence>
<dbReference type="Pfam" id="PF00759">
    <property type="entry name" value="Glyco_hydro_9"/>
    <property type="match status" value="1"/>
</dbReference>
<evidence type="ECO:0000256" key="10">
    <source>
        <dbReference type="ARBA" id="ARBA00023295"/>
    </source>
</evidence>
<dbReference type="GO" id="GO:0005576">
    <property type="term" value="C:extracellular region"/>
    <property type="evidence" value="ECO:0007669"/>
    <property type="project" value="UniProtKB-SubCell"/>
</dbReference>
<dbReference type="Pfam" id="PF09478">
    <property type="entry name" value="CBM49"/>
    <property type="match status" value="1"/>
</dbReference>
<sequence>MGWQLSSSLAAAGDPPPPRRHVSASPRPSFASSSLPVVRCWMVGYPTTAMIALFILLSLSNGLTMTMTAEAQSIASPIPAVSAALPTAVPGSPSLPTAGVAAFNFTLALQLSTLFLDAQRSGVIPDDRVPWRGNSTLKDGADVGEDLTGGFFDSGDTTKTTFPMAFGITMLSWGVIEYRNYFAQAGELQNALRSIRWGTDYLLKVWKPGTSQLYVIVGDKFNDDKCWMRPENIQTTRLSYQVNATAPGTDVAGEVAAAFAAAALAWNIHDSDYASQLLNASVNLFVFANNQDPKGMYSDSVIVPNSYRSVSNYGDELLWGAAWLYRATNNAMFKNYTLQYAQFLGGYTDRGEFSWDDKYAAVQVLMGRDFMLKPAIDSEGLMLSKYKQLADNFMCLYLDRTQPFTPGGLLYLREQGPIQYSISSAFLAVVYADYMLQTNQQGITCAASGNSYAPAHLVNYAYSQAQYILGANPLGLSYMVGFGSNFPRRVHHRGASFPDYRTDPTVYICNLTSAVLTLPNPNPINVTGAVVGGPSPLDTYNDSRTYVNQSQVQFSTGALWTSLLVRLTAPPPSATPPPVVVSTPPPTTVSPSASGPGPTTPDGENPNCPDPAANGYPGVNYTIETVFQYTKYGESVAQYRCIIWNNNLCAIRDLTINCEKFIATEYWQVRVISKNVCMLKEDKPVLAIMERYEFGYVQTTALKPVFSTKSYTVEPA</sequence>
<evidence type="ECO:0000256" key="6">
    <source>
        <dbReference type="ARBA" id="ARBA00022801"/>
    </source>
</evidence>
<evidence type="ECO:0000259" key="16">
    <source>
        <dbReference type="Pfam" id="PF09478"/>
    </source>
</evidence>
<comment type="subcellular location">
    <subcellularLocation>
        <location evidence="2">Secreted</location>
    </subcellularLocation>
</comment>
<evidence type="ECO:0000256" key="2">
    <source>
        <dbReference type="ARBA" id="ARBA00004613"/>
    </source>
</evidence>
<comment type="catalytic activity">
    <reaction evidence="1 13">
        <text>Endohydrolysis of (1-&gt;4)-beta-D-glucosidic linkages in cellulose, lichenin and cereal beta-D-glucans.</text>
        <dbReference type="EC" id="3.2.1.4"/>
    </reaction>
</comment>
<keyword evidence="10 12" id="KW-0326">Glycosidase</keyword>
<accession>A0A388LWB5</accession>
<evidence type="ECO:0000256" key="1">
    <source>
        <dbReference type="ARBA" id="ARBA00000966"/>
    </source>
</evidence>
<keyword evidence="9 12" id="KW-0119">Carbohydrate metabolism</keyword>
<organism evidence="17 18">
    <name type="scientific">Chara braunii</name>
    <name type="common">Braun's stonewort</name>
    <dbReference type="NCBI Taxonomy" id="69332"/>
    <lineage>
        <taxon>Eukaryota</taxon>
        <taxon>Viridiplantae</taxon>
        <taxon>Streptophyta</taxon>
        <taxon>Charophyceae</taxon>
        <taxon>Charales</taxon>
        <taxon>Characeae</taxon>
        <taxon>Chara</taxon>
    </lineage>
</organism>
<feature type="compositionally biased region" description="Pro residues" evidence="14">
    <location>
        <begin position="572"/>
        <end position="588"/>
    </location>
</feature>
<feature type="domain" description="Carbohydrate binding" evidence="16">
    <location>
        <begin position="628"/>
        <end position="698"/>
    </location>
</feature>
<feature type="region of interest" description="Disordered" evidence="14">
    <location>
        <begin position="1"/>
        <end position="32"/>
    </location>
</feature>
<keyword evidence="18" id="KW-1185">Reference proteome</keyword>
<gene>
    <name evidence="17" type="ORF">CBR_g41618</name>
</gene>
<dbReference type="STRING" id="69332.A0A388LWB5"/>
<reference evidence="17 18" key="1">
    <citation type="journal article" date="2018" name="Cell">
        <title>The Chara Genome: Secondary Complexity and Implications for Plant Terrestrialization.</title>
        <authorList>
            <person name="Nishiyama T."/>
            <person name="Sakayama H."/>
            <person name="Vries J.D."/>
            <person name="Buschmann H."/>
            <person name="Saint-Marcoux D."/>
            <person name="Ullrich K.K."/>
            <person name="Haas F.B."/>
            <person name="Vanderstraeten L."/>
            <person name="Becker D."/>
            <person name="Lang D."/>
            <person name="Vosolsobe S."/>
            <person name="Rombauts S."/>
            <person name="Wilhelmsson P.K.I."/>
            <person name="Janitza P."/>
            <person name="Kern R."/>
            <person name="Heyl A."/>
            <person name="Rumpler F."/>
            <person name="Villalobos L.I.A.C."/>
            <person name="Clay J.M."/>
            <person name="Skokan R."/>
            <person name="Toyoda A."/>
            <person name="Suzuki Y."/>
            <person name="Kagoshima H."/>
            <person name="Schijlen E."/>
            <person name="Tajeshwar N."/>
            <person name="Catarino B."/>
            <person name="Hetherington A.J."/>
            <person name="Saltykova A."/>
            <person name="Bonnot C."/>
            <person name="Breuninger H."/>
            <person name="Symeonidi A."/>
            <person name="Radhakrishnan G.V."/>
            <person name="Van Nieuwerburgh F."/>
            <person name="Deforce D."/>
            <person name="Chang C."/>
            <person name="Karol K.G."/>
            <person name="Hedrich R."/>
            <person name="Ulvskov P."/>
            <person name="Glockner G."/>
            <person name="Delwiche C.F."/>
            <person name="Petrasek J."/>
            <person name="Van de Peer Y."/>
            <person name="Friml J."/>
            <person name="Beilby M."/>
            <person name="Dolan L."/>
            <person name="Kohara Y."/>
            <person name="Sugano S."/>
            <person name="Fujiyama A."/>
            <person name="Delaux P.-M."/>
            <person name="Quint M."/>
            <person name="TheiBen G."/>
            <person name="Hagemann M."/>
            <person name="Harholt J."/>
            <person name="Dunand C."/>
            <person name="Zachgo S."/>
            <person name="Langdale J."/>
            <person name="Maumus F."/>
            <person name="Straeten D.V.D."/>
            <person name="Gould S.B."/>
            <person name="Rensing S.A."/>
        </authorList>
    </citation>
    <scope>NUCLEOTIDE SEQUENCE [LARGE SCALE GENOMIC DNA]</scope>
    <source>
        <strain evidence="17 18">S276</strain>
    </source>
</reference>
<evidence type="ECO:0000256" key="11">
    <source>
        <dbReference type="ARBA" id="ARBA00023326"/>
    </source>
</evidence>
<dbReference type="OrthoDB" id="10257085at2759"/>
<name>A0A388LWB5_CHABU</name>
<evidence type="ECO:0000313" key="17">
    <source>
        <dbReference type="EMBL" id="GBG86555.1"/>
    </source>
</evidence>
<evidence type="ECO:0000256" key="13">
    <source>
        <dbReference type="RuleBase" id="RU361166"/>
    </source>
</evidence>
<feature type="compositionally biased region" description="Low complexity" evidence="14">
    <location>
        <begin position="589"/>
        <end position="601"/>
    </location>
</feature>
<comment type="caution">
    <text evidence="17">The sequence shown here is derived from an EMBL/GenBank/DDBJ whole genome shotgun (WGS) entry which is preliminary data.</text>
</comment>
<evidence type="ECO:0000256" key="14">
    <source>
        <dbReference type="SAM" id="MobiDB-lite"/>
    </source>
</evidence>
<comment type="similarity">
    <text evidence="3 12 13">Belongs to the glycosyl hydrolase 9 (cellulase E) family.</text>
</comment>
<dbReference type="InterPro" id="IPR012341">
    <property type="entry name" value="6hp_glycosidase-like_sf"/>
</dbReference>
<dbReference type="InterPro" id="IPR001701">
    <property type="entry name" value="Glyco_hydro_9"/>
</dbReference>
<dbReference type="EMBL" id="BFEA01000570">
    <property type="protein sequence ID" value="GBG86555.1"/>
    <property type="molecule type" value="Genomic_DNA"/>
</dbReference>
<keyword evidence="4" id="KW-0964">Secreted</keyword>
<dbReference type="PANTHER" id="PTHR22298">
    <property type="entry name" value="ENDO-1,4-BETA-GLUCANASE"/>
    <property type="match status" value="1"/>
</dbReference>
<feature type="compositionally biased region" description="Low complexity" evidence="14">
    <location>
        <begin position="23"/>
        <end position="32"/>
    </location>
</feature>
<evidence type="ECO:0000256" key="7">
    <source>
        <dbReference type="ARBA" id="ARBA00023001"/>
    </source>
</evidence>
<dbReference type="GO" id="GO:0030246">
    <property type="term" value="F:carbohydrate binding"/>
    <property type="evidence" value="ECO:0007669"/>
    <property type="project" value="InterPro"/>
</dbReference>
<evidence type="ECO:0000256" key="8">
    <source>
        <dbReference type="ARBA" id="ARBA00023180"/>
    </source>
</evidence>
<feature type="domain" description="Glycoside hydrolase family 9" evidence="15">
    <location>
        <begin position="106"/>
        <end position="561"/>
    </location>
</feature>
<dbReference type="OMA" id="TINCEKF"/>
<dbReference type="InterPro" id="IPR019028">
    <property type="entry name" value="CBM_49"/>
</dbReference>
<keyword evidence="11 12" id="KW-0624">Polysaccharide degradation</keyword>
<dbReference type="GO" id="GO:0008810">
    <property type="term" value="F:cellulase activity"/>
    <property type="evidence" value="ECO:0007669"/>
    <property type="project" value="UniProtKB-EC"/>
</dbReference>
<dbReference type="GO" id="GO:0030245">
    <property type="term" value="P:cellulose catabolic process"/>
    <property type="evidence" value="ECO:0007669"/>
    <property type="project" value="UniProtKB-KW"/>
</dbReference>
<dbReference type="InterPro" id="IPR008928">
    <property type="entry name" value="6-hairpin_glycosidase_sf"/>
</dbReference>
<dbReference type="EC" id="3.2.1.4" evidence="13"/>
<dbReference type="Gramene" id="GBG86555">
    <property type="protein sequence ID" value="GBG86555"/>
    <property type="gene ID" value="CBR_g41618"/>
</dbReference>
<dbReference type="Proteomes" id="UP000265515">
    <property type="component" value="Unassembled WGS sequence"/>
</dbReference>
<keyword evidence="5" id="KW-0732">Signal</keyword>
<protein>
    <recommendedName>
        <fullName evidence="13">Endoglucanase</fullName>
        <ecNumber evidence="13">3.2.1.4</ecNumber>
    </recommendedName>
</protein>
<feature type="active site" evidence="12">
    <location>
        <position position="491"/>
    </location>
</feature>
<keyword evidence="6 12" id="KW-0378">Hydrolase</keyword>
<dbReference type="AlphaFoldDB" id="A0A388LWB5"/>
<evidence type="ECO:0000256" key="3">
    <source>
        <dbReference type="ARBA" id="ARBA00007072"/>
    </source>
</evidence>
<dbReference type="SUPFAM" id="SSF48208">
    <property type="entry name" value="Six-hairpin glycosidases"/>
    <property type="match status" value="1"/>
</dbReference>
<dbReference type="Gene3D" id="1.50.10.10">
    <property type="match status" value="1"/>
</dbReference>
<dbReference type="PROSITE" id="PS00592">
    <property type="entry name" value="GH9_2"/>
    <property type="match status" value="1"/>
</dbReference>
<evidence type="ECO:0000313" key="18">
    <source>
        <dbReference type="Proteomes" id="UP000265515"/>
    </source>
</evidence>
<evidence type="ECO:0000256" key="4">
    <source>
        <dbReference type="ARBA" id="ARBA00022525"/>
    </source>
</evidence>
<evidence type="ECO:0000259" key="15">
    <source>
        <dbReference type="Pfam" id="PF00759"/>
    </source>
</evidence>
<feature type="region of interest" description="Disordered" evidence="14">
    <location>
        <begin position="572"/>
        <end position="613"/>
    </location>
</feature>
<evidence type="ECO:0000256" key="9">
    <source>
        <dbReference type="ARBA" id="ARBA00023277"/>
    </source>
</evidence>
<proteinExistence type="inferred from homology"/>
<keyword evidence="8" id="KW-0325">Glycoprotein</keyword>
<dbReference type="InterPro" id="IPR018221">
    <property type="entry name" value="Glyco_hydro_9_His_AS"/>
</dbReference>
<keyword evidence="7 13" id="KW-0136">Cellulose degradation</keyword>